<evidence type="ECO:0000313" key="2">
    <source>
        <dbReference type="Proteomes" id="UP000288805"/>
    </source>
</evidence>
<sequence>MGTVDYIWHIEELRKASAINTSLPTQSSWVSNSATASTTANSVQLDNGQISGMLTQLKRVNDCCSCARNARSSRRAAKAVTHVLDDENFQAPEETDHTFRHCMLLDDYEGLLTVPQSLSLVANQAVAKAMMFASGVTSRSGYLDCVSMNDLPMNCFGNMRPLIVEAVKANFYNQSKVSLVTVTSKRSTIVVSSLEDEDKDGSFNSKRGYSKCKSRFSLQNPAIGLHDLEALARKTVFSVSEIEALYELFKKVNSAVIDGGTFNGLRLMQGFQNLMILIHKLIE</sequence>
<dbReference type="InterPro" id="IPR039638">
    <property type="entry name" value="MED33A/B"/>
</dbReference>
<evidence type="ECO:0000313" key="1">
    <source>
        <dbReference type="EMBL" id="RVW63462.1"/>
    </source>
</evidence>
<comment type="caution">
    <text evidence="1">The sequence shown here is derived from an EMBL/GenBank/DDBJ whole genome shotgun (WGS) entry which is preliminary data.</text>
</comment>
<protein>
    <submittedName>
        <fullName evidence="1">Uncharacterized protein</fullName>
    </submittedName>
</protein>
<dbReference type="GO" id="GO:0016592">
    <property type="term" value="C:mediator complex"/>
    <property type="evidence" value="ECO:0007669"/>
    <property type="project" value="InterPro"/>
</dbReference>
<reference evidence="1 2" key="1">
    <citation type="journal article" date="2018" name="PLoS Genet.">
        <title>Population sequencing reveals clonal diversity and ancestral inbreeding in the grapevine cultivar Chardonnay.</title>
        <authorList>
            <person name="Roach M.J."/>
            <person name="Johnson D.L."/>
            <person name="Bohlmann J."/>
            <person name="van Vuuren H.J."/>
            <person name="Jones S.J."/>
            <person name="Pretorius I.S."/>
            <person name="Schmidt S.A."/>
            <person name="Borneman A.R."/>
        </authorList>
    </citation>
    <scope>NUCLEOTIDE SEQUENCE [LARGE SCALE GENOMIC DNA]</scope>
    <source>
        <strain evidence="2">cv. Chardonnay</strain>
        <tissue evidence="1">Leaf</tissue>
    </source>
</reference>
<accession>A0A438FU22</accession>
<dbReference type="PANTHER" id="PTHR33739">
    <property type="entry name" value="OS07G0681500 PROTEIN"/>
    <property type="match status" value="1"/>
</dbReference>
<dbReference type="Proteomes" id="UP000288805">
    <property type="component" value="Unassembled WGS sequence"/>
</dbReference>
<dbReference type="PANTHER" id="PTHR33739:SF7">
    <property type="entry name" value="MEDIATOR OF RNA POLYMERASE II TRANSCRIPTION SUBUNIT 33B"/>
    <property type="match status" value="1"/>
</dbReference>
<dbReference type="GO" id="GO:2000762">
    <property type="term" value="P:regulation of phenylpropanoid metabolic process"/>
    <property type="evidence" value="ECO:0007669"/>
    <property type="project" value="InterPro"/>
</dbReference>
<proteinExistence type="predicted"/>
<dbReference type="AlphaFoldDB" id="A0A438FU22"/>
<dbReference type="EMBL" id="QGNW01000740">
    <property type="protein sequence ID" value="RVW63462.1"/>
    <property type="molecule type" value="Genomic_DNA"/>
</dbReference>
<gene>
    <name evidence="1" type="ORF">CK203_058605</name>
</gene>
<name>A0A438FU22_VITVI</name>
<organism evidence="1 2">
    <name type="scientific">Vitis vinifera</name>
    <name type="common">Grape</name>
    <dbReference type="NCBI Taxonomy" id="29760"/>
    <lineage>
        <taxon>Eukaryota</taxon>
        <taxon>Viridiplantae</taxon>
        <taxon>Streptophyta</taxon>
        <taxon>Embryophyta</taxon>
        <taxon>Tracheophyta</taxon>
        <taxon>Spermatophyta</taxon>
        <taxon>Magnoliopsida</taxon>
        <taxon>eudicotyledons</taxon>
        <taxon>Gunneridae</taxon>
        <taxon>Pentapetalae</taxon>
        <taxon>rosids</taxon>
        <taxon>Vitales</taxon>
        <taxon>Vitaceae</taxon>
        <taxon>Viteae</taxon>
        <taxon>Vitis</taxon>
    </lineage>
</organism>